<dbReference type="OrthoDB" id="3358973at2759"/>
<dbReference type="HOGENOM" id="CLU_049777_0_0_1"/>
<proteinExistence type="predicted"/>
<accession>A0A0C9VNZ0</accession>
<protein>
    <submittedName>
        <fullName evidence="2">Uncharacterized protein</fullName>
    </submittedName>
</protein>
<feature type="region of interest" description="Disordered" evidence="1">
    <location>
        <begin position="46"/>
        <end position="275"/>
    </location>
</feature>
<organism evidence="2 3">
    <name type="scientific">Sphaerobolus stellatus (strain SS14)</name>
    <dbReference type="NCBI Taxonomy" id="990650"/>
    <lineage>
        <taxon>Eukaryota</taxon>
        <taxon>Fungi</taxon>
        <taxon>Dikarya</taxon>
        <taxon>Basidiomycota</taxon>
        <taxon>Agaricomycotina</taxon>
        <taxon>Agaricomycetes</taxon>
        <taxon>Phallomycetidae</taxon>
        <taxon>Geastrales</taxon>
        <taxon>Sphaerobolaceae</taxon>
        <taxon>Sphaerobolus</taxon>
    </lineage>
</organism>
<evidence type="ECO:0000256" key="1">
    <source>
        <dbReference type="SAM" id="MobiDB-lite"/>
    </source>
</evidence>
<feature type="compositionally biased region" description="Polar residues" evidence="1">
    <location>
        <begin position="184"/>
        <end position="203"/>
    </location>
</feature>
<feature type="compositionally biased region" description="Pro residues" evidence="1">
    <location>
        <begin position="172"/>
        <end position="181"/>
    </location>
</feature>
<dbReference type="EMBL" id="KN837152">
    <property type="protein sequence ID" value="KIJ39501.1"/>
    <property type="molecule type" value="Genomic_DNA"/>
</dbReference>
<feature type="compositionally biased region" description="Basic and acidic residues" evidence="1">
    <location>
        <begin position="90"/>
        <end position="108"/>
    </location>
</feature>
<sequence length="298" mass="32996">MSSLLPSHTHQRLSSSSQPPSPIEEEDLSQRAAWEEREASKLVTAKWKGKGKAVVQAGDEDDEEDNNTAIDDASQPVPAQYPPLDEEEQESRRVEENLKRMAVMEKEKRKQARGSLRFSTGSKAEHSSAGFSVGEVGKRVSGLWNSGWDKSRPDGRGHQVVSSIDESVPLETSPPPTPSPNPNLHANGTADSSSVHSLSNNNPFEDPRYMVDMNAESIPIDTYPSGPNSSSSPRSRSKQRKQSPPRPLNLPDPVNPQSPDDPQNQRENNDEPKRWWTDWLCGCREEGDVQAGRTNPME</sequence>
<feature type="region of interest" description="Disordered" evidence="1">
    <location>
        <begin position="1"/>
        <end position="32"/>
    </location>
</feature>
<evidence type="ECO:0000313" key="2">
    <source>
        <dbReference type="EMBL" id="KIJ39501.1"/>
    </source>
</evidence>
<evidence type="ECO:0000313" key="3">
    <source>
        <dbReference type="Proteomes" id="UP000054279"/>
    </source>
</evidence>
<gene>
    <name evidence="2" type="ORF">M422DRAFT_32736</name>
</gene>
<dbReference type="Proteomes" id="UP000054279">
    <property type="component" value="Unassembled WGS sequence"/>
</dbReference>
<keyword evidence="3" id="KW-1185">Reference proteome</keyword>
<reference evidence="2 3" key="1">
    <citation type="submission" date="2014-06" db="EMBL/GenBank/DDBJ databases">
        <title>Evolutionary Origins and Diversification of the Mycorrhizal Mutualists.</title>
        <authorList>
            <consortium name="DOE Joint Genome Institute"/>
            <consortium name="Mycorrhizal Genomics Consortium"/>
            <person name="Kohler A."/>
            <person name="Kuo A."/>
            <person name="Nagy L.G."/>
            <person name="Floudas D."/>
            <person name="Copeland A."/>
            <person name="Barry K.W."/>
            <person name="Cichocki N."/>
            <person name="Veneault-Fourrey C."/>
            <person name="LaButti K."/>
            <person name="Lindquist E.A."/>
            <person name="Lipzen A."/>
            <person name="Lundell T."/>
            <person name="Morin E."/>
            <person name="Murat C."/>
            <person name="Riley R."/>
            <person name="Ohm R."/>
            <person name="Sun H."/>
            <person name="Tunlid A."/>
            <person name="Henrissat B."/>
            <person name="Grigoriev I.V."/>
            <person name="Hibbett D.S."/>
            <person name="Martin F."/>
        </authorList>
    </citation>
    <scope>NUCLEOTIDE SEQUENCE [LARGE SCALE GENOMIC DNA]</scope>
    <source>
        <strain evidence="2 3">SS14</strain>
    </source>
</reference>
<feature type="compositionally biased region" description="Basic and acidic residues" evidence="1">
    <location>
        <begin position="263"/>
        <end position="275"/>
    </location>
</feature>
<name>A0A0C9VNZ0_SPHS4</name>
<feature type="compositionally biased region" description="Pro residues" evidence="1">
    <location>
        <begin position="244"/>
        <end position="256"/>
    </location>
</feature>
<dbReference type="AlphaFoldDB" id="A0A0C9VNZ0"/>